<dbReference type="Proteomes" id="UP000289738">
    <property type="component" value="Chromosome B03"/>
</dbReference>
<dbReference type="EMBL" id="SDMP01000013">
    <property type="protein sequence ID" value="RYR19512.1"/>
    <property type="molecule type" value="Genomic_DNA"/>
</dbReference>
<reference evidence="8 9" key="1">
    <citation type="submission" date="2019-01" db="EMBL/GenBank/DDBJ databases">
        <title>Sequencing of cultivated peanut Arachis hypogaea provides insights into genome evolution and oil improvement.</title>
        <authorList>
            <person name="Chen X."/>
        </authorList>
    </citation>
    <scope>NUCLEOTIDE SEQUENCE [LARGE SCALE GENOMIC DNA]</scope>
    <source>
        <strain evidence="9">cv. Fuhuasheng</strain>
        <tissue evidence="8">Leaves</tissue>
    </source>
</reference>
<evidence type="ECO:0000256" key="4">
    <source>
        <dbReference type="ARBA" id="ARBA00022833"/>
    </source>
</evidence>
<proteinExistence type="inferred from homology"/>
<keyword evidence="4 6" id="KW-0862">Zinc</keyword>
<dbReference type="AlphaFoldDB" id="A0A444ZZB7"/>
<dbReference type="SMART" id="SM00575">
    <property type="entry name" value="ZnF_PMZ"/>
    <property type="match status" value="1"/>
</dbReference>
<dbReference type="Pfam" id="PF04434">
    <property type="entry name" value="SWIM"/>
    <property type="match status" value="1"/>
</dbReference>
<evidence type="ECO:0000256" key="3">
    <source>
        <dbReference type="ARBA" id="ARBA00022771"/>
    </source>
</evidence>
<keyword evidence="6" id="KW-0539">Nucleus</keyword>
<dbReference type="InterPro" id="IPR006564">
    <property type="entry name" value="Znf_PMZ"/>
</dbReference>
<dbReference type="InterPro" id="IPR007527">
    <property type="entry name" value="Znf_SWIM"/>
</dbReference>
<dbReference type="GO" id="GO:0008270">
    <property type="term" value="F:zinc ion binding"/>
    <property type="evidence" value="ECO:0007669"/>
    <property type="project" value="UniProtKB-UniRule"/>
</dbReference>
<dbReference type="GO" id="GO:0005634">
    <property type="term" value="C:nucleus"/>
    <property type="evidence" value="ECO:0007669"/>
    <property type="project" value="UniProtKB-SubCell"/>
</dbReference>
<keyword evidence="2 6" id="KW-0479">Metal-binding</keyword>
<dbReference type="PROSITE" id="PS50966">
    <property type="entry name" value="ZF_SWIM"/>
    <property type="match status" value="1"/>
</dbReference>
<name>A0A444ZZB7_ARAHY</name>
<comment type="function">
    <text evidence="6">Putative transcription activator involved in regulating light control of development.</text>
</comment>
<dbReference type="PANTHER" id="PTHR31669:SF283">
    <property type="entry name" value="PROTEIN FAR1-RELATED SEQUENCE"/>
    <property type="match status" value="1"/>
</dbReference>
<accession>A0A444ZZB7</accession>
<evidence type="ECO:0000259" key="7">
    <source>
        <dbReference type="PROSITE" id="PS50966"/>
    </source>
</evidence>
<comment type="caution">
    <text evidence="8">The sequence shown here is derived from an EMBL/GenBank/DDBJ whole genome shotgun (WGS) entry which is preliminary data.</text>
</comment>
<gene>
    <name evidence="8" type="ORF">Ahy_B03g064301</name>
</gene>
<keyword evidence="9" id="KW-1185">Reference proteome</keyword>
<feature type="domain" description="SWIM-type" evidence="7">
    <location>
        <begin position="66"/>
        <end position="97"/>
    </location>
</feature>
<protein>
    <recommendedName>
        <fullName evidence="6">Protein FAR1-RELATED SEQUENCE</fullName>
    </recommendedName>
</protein>
<evidence type="ECO:0000313" key="9">
    <source>
        <dbReference type="Proteomes" id="UP000289738"/>
    </source>
</evidence>
<evidence type="ECO:0000256" key="1">
    <source>
        <dbReference type="ARBA" id="ARBA00005889"/>
    </source>
</evidence>
<evidence type="ECO:0000313" key="8">
    <source>
        <dbReference type="EMBL" id="RYR19512.1"/>
    </source>
</evidence>
<comment type="subcellular location">
    <subcellularLocation>
        <location evidence="6">Nucleus</location>
    </subcellularLocation>
</comment>
<organism evidence="8 9">
    <name type="scientific">Arachis hypogaea</name>
    <name type="common">Peanut</name>
    <dbReference type="NCBI Taxonomy" id="3818"/>
    <lineage>
        <taxon>Eukaryota</taxon>
        <taxon>Viridiplantae</taxon>
        <taxon>Streptophyta</taxon>
        <taxon>Embryophyta</taxon>
        <taxon>Tracheophyta</taxon>
        <taxon>Spermatophyta</taxon>
        <taxon>Magnoliopsida</taxon>
        <taxon>eudicotyledons</taxon>
        <taxon>Gunneridae</taxon>
        <taxon>Pentapetalae</taxon>
        <taxon>rosids</taxon>
        <taxon>fabids</taxon>
        <taxon>Fabales</taxon>
        <taxon>Fabaceae</taxon>
        <taxon>Papilionoideae</taxon>
        <taxon>50 kb inversion clade</taxon>
        <taxon>dalbergioids sensu lato</taxon>
        <taxon>Dalbergieae</taxon>
        <taxon>Pterocarpus clade</taxon>
        <taxon>Arachis</taxon>
    </lineage>
</organism>
<evidence type="ECO:0000256" key="5">
    <source>
        <dbReference type="PROSITE-ProRule" id="PRU00325"/>
    </source>
</evidence>
<dbReference type="InterPro" id="IPR031052">
    <property type="entry name" value="FHY3/FAR1"/>
</dbReference>
<dbReference type="GO" id="GO:0006355">
    <property type="term" value="P:regulation of DNA-templated transcription"/>
    <property type="evidence" value="ECO:0007669"/>
    <property type="project" value="UniProtKB-UniRule"/>
</dbReference>
<keyword evidence="3 5" id="KW-0863">Zinc-finger</keyword>
<comment type="similarity">
    <text evidence="1 6">Belongs to the FHY3/FAR1 family.</text>
</comment>
<sequence length="109" mass="12948">MLQIFIPSYLFQHLYTHDEFREVQAQFRGKVNCITRSKHSALGYTVYKVVEQVSKSTFNKFTVTYYVVAAEVKCQCLLFESRRILCRHGLRVLSFERVNKVSSRYILER</sequence>
<evidence type="ECO:0000256" key="6">
    <source>
        <dbReference type="RuleBase" id="RU367018"/>
    </source>
</evidence>
<evidence type="ECO:0000256" key="2">
    <source>
        <dbReference type="ARBA" id="ARBA00022723"/>
    </source>
</evidence>
<dbReference type="PANTHER" id="PTHR31669">
    <property type="entry name" value="PROTEIN FAR1-RELATED SEQUENCE 10-RELATED"/>
    <property type="match status" value="1"/>
</dbReference>